<evidence type="ECO:0000313" key="2">
    <source>
        <dbReference type="EMBL" id="KAF1910963.1"/>
    </source>
</evidence>
<feature type="chain" id="PRO_5025540673" evidence="1">
    <location>
        <begin position="25"/>
        <end position="183"/>
    </location>
</feature>
<dbReference type="EMBL" id="ML979149">
    <property type="protein sequence ID" value="KAF1910963.1"/>
    <property type="molecule type" value="Genomic_DNA"/>
</dbReference>
<gene>
    <name evidence="2" type="ORF">BDU57DRAFT_552490</name>
</gene>
<dbReference type="Proteomes" id="UP000800096">
    <property type="component" value="Unassembled WGS sequence"/>
</dbReference>
<reference evidence="2" key="1">
    <citation type="journal article" date="2020" name="Stud. Mycol.">
        <title>101 Dothideomycetes genomes: a test case for predicting lifestyles and emergence of pathogens.</title>
        <authorList>
            <person name="Haridas S."/>
            <person name="Albert R."/>
            <person name="Binder M."/>
            <person name="Bloem J."/>
            <person name="Labutti K."/>
            <person name="Salamov A."/>
            <person name="Andreopoulos B."/>
            <person name="Baker S."/>
            <person name="Barry K."/>
            <person name="Bills G."/>
            <person name="Bluhm B."/>
            <person name="Cannon C."/>
            <person name="Castanera R."/>
            <person name="Culley D."/>
            <person name="Daum C."/>
            <person name="Ezra D."/>
            <person name="Gonzalez J."/>
            <person name="Henrissat B."/>
            <person name="Kuo A."/>
            <person name="Liang C."/>
            <person name="Lipzen A."/>
            <person name="Lutzoni F."/>
            <person name="Magnuson J."/>
            <person name="Mondo S."/>
            <person name="Nolan M."/>
            <person name="Ohm R."/>
            <person name="Pangilinan J."/>
            <person name="Park H.-J."/>
            <person name="Ramirez L."/>
            <person name="Alfaro M."/>
            <person name="Sun H."/>
            <person name="Tritt A."/>
            <person name="Yoshinaga Y."/>
            <person name="Zwiers L.-H."/>
            <person name="Turgeon B."/>
            <person name="Goodwin S."/>
            <person name="Spatafora J."/>
            <person name="Crous P."/>
            <person name="Grigoriev I."/>
        </authorList>
    </citation>
    <scope>NUCLEOTIDE SEQUENCE</scope>
    <source>
        <strain evidence="2">HMLAC05119</strain>
    </source>
</reference>
<evidence type="ECO:0000256" key="1">
    <source>
        <dbReference type="SAM" id="SignalP"/>
    </source>
</evidence>
<keyword evidence="1" id="KW-0732">Signal</keyword>
<keyword evidence="3" id="KW-1185">Reference proteome</keyword>
<sequence>MVTLYTIQVVTIALLVSFAHPSHAAWNVYSRFLHLGDQPEDSGWRGQPARFRYFDSSDTTYDVGNKGCFNMTQGDASYVQFSKRWGATEDRAKGPYCLQFYFGYNCTNGDMEGDNSWEYKNIYLNKRGILETVRTYEVGFSGQAKMFKWINRACINPSKRIDDKVGDKVISGTTTVKPGYKQL</sequence>
<name>A0A6A5Q5C0_AMPQU</name>
<accession>A0A6A5Q5C0</accession>
<organism evidence="2 3">
    <name type="scientific">Ampelomyces quisqualis</name>
    <name type="common">Powdery mildew agent</name>
    <dbReference type="NCBI Taxonomy" id="50730"/>
    <lineage>
        <taxon>Eukaryota</taxon>
        <taxon>Fungi</taxon>
        <taxon>Dikarya</taxon>
        <taxon>Ascomycota</taxon>
        <taxon>Pezizomycotina</taxon>
        <taxon>Dothideomycetes</taxon>
        <taxon>Pleosporomycetidae</taxon>
        <taxon>Pleosporales</taxon>
        <taxon>Pleosporineae</taxon>
        <taxon>Phaeosphaeriaceae</taxon>
        <taxon>Ampelomyces</taxon>
    </lineage>
</organism>
<protein>
    <submittedName>
        <fullName evidence="2">Uncharacterized protein</fullName>
    </submittedName>
</protein>
<feature type="signal peptide" evidence="1">
    <location>
        <begin position="1"/>
        <end position="24"/>
    </location>
</feature>
<proteinExistence type="predicted"/>
<dbReference type="AlphaFoldDB" id="A0A6A5Q5C0"/>
<evidence type="ECO:0000313" key="3">
    <source>
        <dbReference type="Proteomes" id="UP000800096"/>
    </source>
</evidence>